<gene>
    <name evidence="1" type="ORF">LCGC14_0741030</name>
</gene>
<evidence type="ECO:0000313" key="1">
    <source>
        <dbReference type="EMBL" id="KKN39668.1"/>
    </source>
</evidence>
<reference evidence="1" key="1">
    <citation type="journal article" date="2015" name="Nature">
        <title>Complex archaea that bridge the gap between prokaryotes and eukaryotes.</title>
        <authorList>
            <person name="Spang A."/>
            <person name="Saw J.H."/>
            <person name="Jorgensen S.L."/>
            <person name="Zaremba-Niedzwiedzka K."/>
            <person name="Martijn J."/>
            <person name="Lind A.E."/>
            <person name="van Eijk R."/>
            <person name="Schleper C."/>
            <person name="Guy L."/>
            <person name="Ettema T.J."/>
        </authorList>
    </citation>
    <scope>NUCLEOTIDE SEQUENCE</scope>
</reference>
<accession>A0A0F9TDW0</accession>
<organism evidence="1">
    <name type="scientific">marine sediment metagenome</name>
    <dbReference type="NCBI Taxonomy" id="412755"/>
    <lineage>
        <taxon>unclassified sequences</taxon>
        <taxon>metagenomes</taxon>
        <taxon>ecological metagenomes</taxon>
    </lineage>
</organism>
<dbReference type="AlphaFoldDB" id="A0A0F9TDW0"/>
<comment type="caution">
    <text evidence="1">The sequence shown here is derived from an EMBL/GenBank/DDBJ whole genome shotgun (WGS) entry which is preliminary data.</text>
</comment>
<protein>
    <submittedName>
        <fullName evidence="1">Uncharacterized protein</fullName>
    </submittedName>
</protein>
<dbReference type="EMBL" id="LAZR01001750">
    <property type="protein sequence ID" value="KKN39668.1"/>
    <property type="molecule type" value="Genomic_DNA"/>
</dbReference>
<name>A0A0F9TDW0_9ZZZZ</name>
<proteinExistence type="predicted"/>
<sequence length="46" mass="5122">MLILCLLGLHQWGIPTGFTVPVTQQCRVCRKIRIIPLTNTKDTGGE</sequence>